<evidence type="ECO:0000313" key="2">
    <source>
        <dbReference type="Proteomes" id="UP000028582"/>
    </source>
</evidence>
<comment type="caution">
    <text evidence="1">The sequence shown here is derived from an EMBL/GenBank/DDBJ whole genome shotgun (WGS) entry which is preliminary data.</text>
</comment>
<sequence length="132" mass="14079">MLVIPQLAAPCSSHYIATMHHSRQPARAVSAGVRARARKYNTSTSTSSYSAVNLDDETSTSGTTAVEAPAVAQMPVYEPSWHRTGRSSMAADVRIPSFLIPCSASQLMDARYKSRKFSSAMAADTKAISPAA</sequence>
<dbReference type="AlphaFoldDB" id="A0A080Z4J8"/>
<accession>A0A080Z4J8</accession>
<dbReference type="Proteomes" id="UP000028582">
    <property type="component" value="Unassembled WGS sequence"/>
</dbReference>
<name>A0A080Z4J8_PHYNI</name>
<gene>
    <name evidence="1" type="ORF">F444_20459</name>
</gene>
<proteinExistence type="predicted"/>
<evidence type="ECO:0000313" key="1">
    <source>
        <dbReference type="EMBL" id="ETO61559.1"/>
    </source>
</evidence>
<dbReference type="OrthoDB" id="111042at2759"/>
<protein>
    <submittedName>
        <fullName evidence="1">Uncharacterized protein</fullName>
    </submittedName>
</protein>
<organism evidence="1 2">
    <name type="scientific">Phytophthora nicotianae P1976</name>
    <dbReference type="NCBI Taxonomy" id="1317066"/>
    <lineage>
        <taxon>Eukaryota</taxon>
        <taxon>Sar</taxon>
        <taxon>Stramenopiles</taxon>
        <taxon>Oomycota</taxon>
        <taxon>Peronosporomycetes</taxon>
        <taxon>Peronosporales</taxon>
        <taxon>Peronosporaceae</taxon>
        <taxon>Phytophthora</taxon>
    </lineage>
</organism>
<reference evidence="1 2" key="1">
    <citation type="submission" date="2013-11" db="EMBL/GenBank/DDBJ databases">
        <title>The Genome Sequence of Phytophthora parasitica P1976.</title>
        <authorList>
            <consortium name="The Broad Institute Genomics Platform"/>
            <person name="Russ C."/>
            <person name="Tyler B."/>
            <person name="Panabieres F."/>
            <person name="Shan W."/>
            <person name="Tripathy S."/>
            <person name="Grunwald N."/>
            <person name="Machado M."/>
            <person name="Johnson C.S."/>
            <person name="Walker B."/>
            <person name="Young S."/>
            <person name="Zeng Q."/>
            <person name="Gargeya S."/>
            <person name="Fitzgerald M."/>
            <person name="Haas B."/>
            <person name="Abouelleil A."/>
            <person name="Allen A.W."/>
            <person name="Alvarado L."/>
            <person name="Arachchi H.M."/>
            <person name="Berlin A.M."/>
            <person name="Chapman S.B."/>
            <person name="Gainer-Dewar J."/>
            <person name="Goldberg J."/>
            <person name="Griggs A."/>
            <person name="Gujja S."/>
            <person name="Hansen M."/>
            <person name="Howarth C."/>
            <person name="Imamovic A."/>
            <person name="Ireland A."/>
            <person name="Larimer J."/>
            <person name="McCowan C."/>
            <person name="Murphy C."/>
            <person name="Pearson M."/>
            <person name="Poon T.W."/>
            <person name="Priest M."/>
            <person name="Roberts A."/>
            <person name="Saif S."/>
            <person name="Shea T."/>
            <person name="Sisk P."/>
            <person name="Sykes S."/>
            <person name="Wortman J."/>
            <person name="Nusbaum C."/>
            <person name="Birren B."/>
        </authorList>
    </citation>
    <scope>NUCLEOTIDE SEQUENCE [LARGE SCALE GENOMIC DNA]</scope>
    <source>
        <strain evidence="1 2">P1976</strain>
    </source>
</reference>
<dbReference type="EMBL" id="ANJA01003755">
    <property type="protein sequence ID" value="ETO61559.1"/>
    <property type="molecule type" value="Genomic_DNA"/>
</dbReference>